<dbReference type="InterPro" id="IPR038673">
    <property type="entry name" value="OprB_sf"/>
</dbReference>
<reference evidence="4 5" key="1">
    <citation type="journal article" date="2020" name="Int. J. Syst. Evol. Microbiol.">
        <title>Novel acetic acid bacteria from cider fermentations: Acetobacter conturbans sp. nov. and Acetobacter fallax sp. nov.</title>
        <authorList>
            <person name="Sombolestani A.S."/>
            <person name="Cleenwerck I."/>
            <person name="Cnockaert M."/>
            <person name="Borremans W."/>
            <person name="Wieme A.D."/>
            <person name="De Vuyst L."/>
            <person name="Vandamme P."/>
        </authorList>
    </citation>
    <scope>NUCLEOTIDE SEQUENCE [LARGE SCALE GENOMIC DNA]</scope>
    <source>
        <strain evidence="4 5">LMG 30640</strain>
    </source>
</reference>
<keyword evidence="5" id="KW-1185">Reference proteome</keyword>
<evidence type="ECO:0000313" key="4">
    <source>
        <dbReference type="EMBL" id="NHN84531.1"/>
    </source>
</evidence>
<evidence type="ECO:0000313" key="5">
    <source>
        <dbReference type="Proteomes" id="UP000635278"/>
    </source>
</evidence>
<evidence type="ECO:0000256" key="2">
    <source>
        <dbReference type="RuleBase" id="RU363072"/>
    </source>
</evidence>
<keyword evidence="3" id="KW-0812">Transmembrane</keyword>
<keyword evidence="3" id="KW-0472">Membrane</keyword>
<comment type="similarity">
    <text evidence="1 2">Belongs to the OprB family.</text>
</comment>
<protein>
    <submittedName>
        <fullName evidence="4">Carbohydrate porin</fullName>
    </submittedName>
</protein>
<evidence type="ECO:0000256" key="1">
    <source>
        <dbReference type="ARBA" id="ARBA00008769"/>
    </source>
</evidence>
<feature type="transmembrane region" description="Helical" evidence="3">
    <location>
        <begin position="23"/>
        <end position="48"/>
    </location>
</feature>
<dbReference type="InterPro" id="IPR007049">
    <property type="entry name" value="Carb-sel_porin_OprB"/>
</dbReference>
<dbReference type="RefSeq" id="WP_173582933.1">
    <property type="nucleotide sequence ID" value="NZ_WOTB01000008.1"/>
</dbReference>
<dbReference type="Pfam" id="PF04966">
    <property type="entry name" value="OprB"/>
    <property type="match status" value="1"/>
</dbReference>
<accession>A0ABX0JPW7</accession>
<dbReference type="InterPro" id="IPR052932">
    <property type="entry name" value="OprB_Porin"/>
</dbReference>
<dbReference type="Gene3D" id="2.40.160.180">
    <property type="entry name" value="Carbohydrate-selective porin OprB"/>
    <property type="match status" value="1"/>
</dbReference>
<dbReference type="EMBL" id="WOTB01000008">
    <property type="protein sequence ID" value="NHN84531.1"/>
    <property type="molecule type" value="Genomic_DNA"/>
</dbReference>
<proteinExistence type="inferred from homology"/>
<dbReference type="PANTHER" id="PTHR37944:SF1">
    <property type="entry name" value="PORIN B"/>
    <property type="match status" value="1"/>
</dbReference>
<sequence length="465" mass="51823">MRSDDNEIFSGCLKKQGFFTRKISVFIAVVFLFYCHDGYFIAVARAALISTPYRPVPAENNDAAGDTDSRLTGNWYGLRDRLLRYGVDVRISDTNELWSVPVGGERASNNYIGSTTVEMETDLRALTGLKLGHFDVSAIEIRGRPFSNVPLYVFNQTSNIEADDNTRLYEMWYDQSFLSGTLSVRVGKIDLGRFFMLSDVALNFLNASFAWPILPDNDLYDQGPVSPVTTPAICLRYTLSPAWNFLLAAGDDNPIGRPFVNVRDPWNQNSDPGGTRFSFSSGALIFGEVQYRRHSASWDGTYKIGGYFDTGRFPDQSDMRRMHRTNWSVYAVADQTFTRLNGGSEIAGFVRGNWTGDSDRNQIVYAFDAGLVLKAPWRRRDDVLGLGAGLGAASPFLARADRRAGLPRQGTEYHLELTYRYQCTAWLALQPDIQGVLSPSGGTVSSQGRHISDEAIFGLHSNVTF</sequence>
<organism evidence="4 5">
    <name type="scientific">Acetobacter musti</name>
    <dbReference type="NCBI Taxonomy" id="864732"/>
    <lineage>
        <taxon>Bacteria</taxon>
        <taxon>Pseudomonadati</taxon>
        <taxon>Pseudomonadota</taxon>
        <taxon>Alphaproteobacteria</taxon>
        <taxon>Acetobacterales</taxon>
        <taxon>Acetobacteraceae</taxon>
        <taxon>Acetobacter</taxon>
    </lineage>
</organism>
<name>A0ABX0JPW7_9PROT</name>
<gene>
    <name evidence="4" type="ORF">GOB93_07720</name>
</gene>
<dbReference type="PANTHER" id="PTHR37944">
    <property type="entry name" value="PORIN B"/>
    <property type="match status" value="1"/>
</dbReference>
<evidence type="ECO:0000256" key="3">
    <source>
        <dbReference type="SAM" id="Phobius"/>
    </source>
</evidence>
<keyword evidence="3" id="KW-1133">Transmembrane helix</keyword>
<dbReference type="Proteomes" id="UP000635278">
    <property type="component" value="Unassembled WGS sequence"/>
</dbReference>
<comment type="caution">
    <text evidence="4">The sequence shown here is derived from an EMBL/GenBank/DDBJ whole genome shotgun (WGS) entry which is preliminary data.</text>
</comment>